<dbReference type="GeneID" id="64575769"/>
<dbReference type="AlphaFoldDB" id="A0A871R667"/>
<evidence type="ECO:0000256" key="1">
    <source>
        <dbReference type="SAM" id="MobiDB-lite"/>
    </source>
</evidence>
<organism evidence="3 4">
    <name type="scientific">Dekkera bruxellensis</name>
    <name type="common">Brettanomyces custersii</name>
    <dbReference type="NCBI Taxonomy" id="5007"/>
    <lineage>
        <taxon>Eukaryota</taxon>
        <taxon>Fungi</taxon>
        <taxon>Dikarya</taxon>
        <taxon>Ascomycota</taxon>
        <taxon>Saccharomycotina</taxon>
        <taxon>Pichiomycetes</taxon>
        <taxon>Pichiales</taxon>
        <taxon>Pichiaceae</taxon>
        <taxon>Brettanomyces</taxon>
    </lineage>
</organism>
<evidence type="ECO:0000313" key="3">
    <source>
        <dbReference type="EMBL" id="QOU19695.1"/>
    </source>
</evidence>
<reference evidence="3" key="1">
    <citation type="submission" date="2020-10" db="EMBL/GenBank/DDBJ databases">
        <authorList>
            <person name="Palmer J.M."/>
        </authorList>
    </citation>
    <scope>NUCLEOTIDE SEQUENCE</scope>
    <source>
        <strain evidence="3">UCD 2041</strain>
    </source>
</reference>
<dbReference type="RefSeq" id="XP_041136188.1">
    <property type="nucleotide sequence ID" value="XM_041282349.1"/>
</dbReference>
<name>A0A871R667_DEKBR</name>
<accession>A0A871R667</accession>
<feature type="compositionally biased region" description="Polar residues" evidence="1">
    <location>
        <begin position="44"/>
        <end position="55"/>
    </location>
</feature>
<protein>
    <recommendedName>
        <fullName evidence="2">Ribosome-assembly protein 3 C-terminal domain-containing protein</fullName>
    </recommendedName>
</protein>
<dbReference type="Pfam" id="PF14615">
    <property type="entry name" value="Rsa3"/>
    <property type="match status" value="1"/>
</dbReference>
<sequence length="178" mass="20213">MLEKLSRKERKRRRVEEDSSSSESSSSEISELEEDINDEEQEAEANTNISELDTTNVKDDTVGETVKSSLKDIQATRKSIRKIEDQFPDMKKLEMEVDAGGDPSKMRDINGKIDETRERLLTEYLAKILPSYGDDLIQLRSKPDFHGESSIRMIAELLKTSGNIFDDETLRAVVGKDI</sequence>
<dbReference type="KEGG" id="bbrx:BRETT_003846"/>
<evidence type="ECO:0000313" key="4">
    <source>
        <dbReference type="Proteomes" id="UP000663131"/>
    </source>
</evidence>
<dbReference type="OrthoDB" id="69550at2759"/>
<feature type="domain" description="Ribosome-assembly protein 3 C-terminal" evidence="2">
    <location>
        <begin position="122"/>
        <end position="166"/>
    </location>
</feature>
<dbReference type="InterPro" id="IPR028217">
    <property type="entry name" value="Rsa3_C"/>
</dbReference>
<feature type="region of interest" description="Disordered" evidence="1">
    <location>
        <begin position="1"/>
        <end position="67"/>
    </location>
</feature>
<dbReference type="Proteomes" id="UP000663131">
    <property type="component" value="Chromosome 6"/>
</dbReference>
<feature type="compositionally biased region" description="Acidic residues" evidence="1">
    <location>
        <begin position="30"/>
        <end position="43"/>
    </location>
</feature>
<dbReference type="EMBL" id="CP063134">
    <property type="protein sequence ID" value="QOU19695.1"/>
    <property type="molecule type" value="Genomic_DNA"/>
</dbReference>
<reference evidence="3" key="2">
    <citation type="journal article" name="BMC Genomics">
        <title>New genome assemblies reveal patterns of domestication and adaptation across Brettanomyces (Dekkera) species.</title>
        <authorList>
            <person name="Roach M.J."/>
            <person name="Borneman A.R."/>
        </authorList>
    </citation>
    <scope>NUCLEOTIDE SEQUENCE</scope>
    <source>
        <strain evidence="3">UCD 2041</strain>
    </source>
</reference>
<gene>
    <name evidence="3" type="ORF">BRETT_003846</name>
</gene>
<proteinExistence type="predicted"/>
<evidence type="ECO:0000259" key="2">
    <source>
        <dbReference type="Pfam" id="PF14615"/>
    </source>
</evidence>